<dbReference type="GO" id="GO:0003676">
    <property type="term" value="F:nucleic acid binding"/>
    <property type="evidence" value="ECO:0007669"/>
    <property type="project" value="InterPro"/>
</dbReference>
<dbReference type="InterPro" id="IPR002711">
    <property type="entry name" value="HNH"/>
</dbReference>
<evidence type="ECO:0000313" key="3">
    <source>
        <dbReference type="Proteomes" id="UP000218287"/>
    </source>
</evidence>
<dbReference type="GO" id="GO:0004519">
    <property type="term" value="F:endonuclease activity"/>
    <property type="evidence" value="ECO:0007669"/>
    <property type="project" value="InterPro"/>
</dbReference>
<dbReference type="EMBL" id="AP018174">
    <property type="protein sequence ID" value="BAY14835.1"/>
    <property type="molecule type" value="Genomic_DNA"/>
</dbReference>
<accession>A0A1Z4GBE3</accession>
<dbReference type="InterPro" id="IPR036086">
    <property type="entry name" value="ParB/Sulfiredoxin_sf"/>
</dbReference>
<dbReference type="Pfam" id="PF01844">
    <property type="entry name" value="HNH"/>
    <property type="match status" value="1"/>
</dbReference>
<keyword evidence="3" id="KW-1185">Reference proteome</keyword>
<dbReference type="InterPro" id="IPR004919">
    <property type="entry name" value="GmrSD_N"/>
</dbReference>
<sequence>MAKDSPKVSLDALIPREAFEVKEQQAQISWNSIDKIQIRNLEKKDFFYPFLRKPDFQRETNEWDAQKICDFIESFLNGDLIPAVILWRSDSGYFFVIDGSHRLSALIAWINDDYGDRQISNNFYDGYITEEQKNAAQEVRKLIKDKIGSYQDYELSTQHLDTIDQKTLERTRNLGFLGIQLQWVGGDASKAADSFFNINQKAAPISQTEMRLLKARKKPNGVAARAIMRSGSGHKYWSEFSKDKQDKIENLAQEIHKLIFEPKLKNPMKTTDIPIVGNISTSQKNEFILEFVNIVNNIEVEKELDLEDDLVGDRTVKFLINCQKLAQRINSIDASSLGLHPLIYFYTYDGRYRVGSFYGVISLILYLEKTQSYNKFIQWRKDFEFIIWQHDDIVPQIVSKSSAVKAREKVRDFYLKIIEKLTQGVDKRNVIKEIIVEKTFGSIKIKSRVNTSDTQNKSFSRETKAAAFIRDALPKIQRCKICGGYLHSHSISIDHKTRKEDGGLGNLDNAQLTHPYCNTTVKN</sequence>
<dbReference type="OrthoDB" id="9764212at2"/>
<proteinExistence type="predicted"/>
<dbReference type="Gene3D" id="1.10.30.50">
    <property type="match status" value="1"/>
</dbReference>
<feature type="domain" description="HNH nuclease" evidence="1">
    <location>
        <begin position="468"/>
        <end position="519"/>
    </location>
</feature>
<dbReference type="CDD" id="cd00085">
    <property type="entry name" value="HNHc"/>
    <property type="match status" value="1"/>
</dbReference>
<dbReference type="Pfam" id="PF03235">
    <property type="entry name" value="GmrSD_N"/>
    <property type="match status" value="1"/>
</dbReference>
<evidence type="ECO:0000313" key="2">
    <source>
        <dbReference type="EMBL" id="BAY14835.1"/>
    </source>
</evidence>
<evidence type="ECO:0000259" key="1">
    <source>
        <dbReference type="SMART" id="SM00507"/>
    </source>
</evidence>
<dbReference type="AlphaFoldDB" id="A0A1Z4GBE3"/>
<dbReference type="GO" id="GO:0008270">
    <property type="term" value="F:zinc ion binding"/>
    <property type="evidence" value="ECO:0007669"/>
    <property type="project" value="InterPro"/>
</dbReference>
<organism evidence="2 3">
    <name type="scientific">Anabaenopsis circularis NIES-21</name>
    <dbReference type="NCBI Taxonomy" id="1085406"/>
    <lineage>
        <taxon>Bacteria</taxon>
        <taxon>Bacillati</taxon>
        <taxon>Cyanobacteriota</taxon>
        <taxon>Cyanophyceae</taxon>
        <taxon>Nostocales</taxon>
        <taxon>Nodulariaceae</taxon>
        <taxon>Anabaenopsis</taxon>
    </lineage>
</organism>
<name>A0A1Z4GBE3_9CYAN</name>
<dbReference type="SMART" id="SM00507">
    <property type="entry name" value="HNHc"/>
    <property type="match status" value="1"/>
</dbReference>
<dbReference type="SUPFAM" id="SSF110849">
    <property type="entry name" value="ParB/Sulfiredoxin"/>
    <property type="match status" value="1"/>
</dbReference>
<protein>
    <recommendedName>
        <fullName evidence="1">HNH nuclease domain-containing protein</fullName>
    </recommendedName>
</protein>
<dbReference type="Proteomes" id="UP000218287">
    <property type="component" value="Chromosome"/>
</dbReference>
<dbReference type="InterPro" id="IPR003615">
    <property type="entry name" value="HNH_nuc"/>
</dbReference>
<gene>
    <name evidence="2" type="ORF">NIES21_06190</name>
</gene>
<reference evidence="2 3" key="1">
    <citation type="submission" date="2017-06" db="EMBL/GenBank/DDBJ databases">
        <title>Genome sequencing of cyanobaciteial culture collection at National Institute for Environmental Studies (NIES).</title>
        <authorList>
            <person name="Hirose Y."/>
            <person name="Shimura Y."/>
            <person name="Fujisawa T."/>
            <person name="Nakamura Y."/>
            <person name="Kawachi M."/>
        </authorList>
    </citation>
    <scope>NUCLEOTIDE SEQUENCE [LARGE SCALE GENOMIC DNA]</scope>
    <source>
        <strain evidence="2 3">NIES-21</strain>
    </source>
</reference>